<keyword evidence="6" id="KW-1185">Reference proteome</keyword>
<dbReference type="PROSITE" id="PS00683">
    <property type="entry name" value="RHODANESE_2"/>
    <property type="match status" value="1"/>
</dbReference>
<dbReference type="Gene3D" id="3.40.250.10">
    <property type="entry name" value="Rhodanese-like domain"/>
    <property type="match status" value="2"/>
</dbReference>
<feature type="domain" description="Rhodanese" evidence="4">
    <location>
        <begin position="217"/>
        <end position="331"/>
    </location>
</feature>
<dbReference type="PROSITE" id="PS50206">
    <property type="entry name" value="RHODANESE_3"/>
    <property type="match status" value="2"/>
</dbReference>
<evidence type="ECO:0000259" key="4">
    <source>
        <dbReference type="PROSITE" id="PS50206"/>
    </source>
</evidence>
<dbReference type="AlphaFoldDB" id="A0A5E4Y4N6"/>
<dbReference type="EMBL" id="CABPSM010000015">
    <property type="protein sequence ID" value="VVE43560.1"/>
    <property type="molecule type" value="Genomic_DNA"/>
</dbReference>
<protein>
    <recommendedName>
        <fullName evidence="3">Sulfurtransferase</fullName>
    </recommendedName>
</protein>
<sequence>MAFSATFPAADSALKGDARHPSGKRLGQFPLNDSPTPVCGDVMIHTHFTTLISPQNLDALMQTAAGGGAPVVIFDCRFDLANPAAGEAAYVDGHIFGAFYTHLERDLSGKTTGKNGRHPLPERDALVRFLADCGLSNGQQAVAYDAQGGMYAARLWWLLRWLGHESVAVLDGGLQAWEAAGFKLDAAPPETPPAGDFSPGEPLATTADAAAIERNLTSHERLVIDARAPDRYRGENETIDPIGGHIPGAVNRCFKDNLGPDGRFKPAATLREAFTQVIGKDRQPERVISQCGSGVTACHNLLAMEVAGLHGASLYPGSWSEWCADKRRPVATGAQP</sequence>
<dbReference type="SUPFAM" id="SSF52821">
    <property type="entry name" value="Rhodanese/Cell cycle control phosphatase"/>
    <property type="match status" value="2"/>
</dbReference>
<dbReference type="GO" id="GO:0004792">
    <property type="term" value="F:thiosulfate-cyanide sulfurtransferase activity"/>
    <property type="evidence" value="ECO:0007669"/>
    <property type="project" value="InterPro"/>
</dbReference>
<keyword evidence="5" id="KW-0670">Pyruvate</keyword>
<proteinExistence type="predicted"/>
<dbReference type="InterPro" id="IPR045078">
    <property type="entry name" value="TST/MPST-like"/>
</dbReference>
<dbReference type="Proteomes" id="UP000343317">
    <property type="component" value="Unassembled WGS sequence"/>
</dbReference>
<dbReference type="SMART" id="SM00450">
    <property type="entry name" value="RHOD"/>
    <property type="match status" value="2"/>
</dbReference>
<reference evidence="5 6" key="1">
    <citation type="submission" date="2019-08" db="EMBL/GenBank/DDBJ databases">
        <authorList>
            <person name="Peeters C."/>
        </authorList>
    </citation>
    <scope>NUCLEOTIDE SEQUENCE [LARGE SCALE GENOMIC DNA]</scope>
    <source>
        <strain evidence="5 6">LMG 31112</strain>
    </source>
</reference>
<name>A0A5E4Y4N6_9BURK</name>
<gene>
    <name evidence="5" type="ORF">PHO31112_04280</name>
</gene>
<dbReference type="PANTHER" id="PTHR11364:SF27">
    <property type="entry name" value="SULFURTRANSFERASE"/>
    <property type="match status" value="1"/>
</dbReference>
<evidence type="ECO:0000256" key="2">
    <source>
        <dbReference type="ARBA" id="ARBA00022737"/>
    </source>
</evidence>
<dbReference type="PANTHER" id="PTHR11364">
    <property type="entry name" value="THIOSULFATE SULFERTANSFERASE"/>
    <property type="match status" value="1"/>
</dbReference>
<keyword evidence="1 3" id="KW-0808">Transferase</keyword>
<evidence type="ECO:0000313" key="5">
    <source>
        <dbReference type="EMBL" id="VVE43560.1"/>
    </source>
</evidence>
<accession>A0A5E4Y4N6</accession>
<dbReference type="InterPro" id="IPR001307">
    <property type="entry name" value="Thiosulphate_STrfase_CS"/>
</dbReference>
<keyword evidence="2" id="KW-0677">Repeat</keyword>
<feature type="domain" description="Rhodanese" evidence="4">
    <location>
        <begin position="67"/>
        <end position="186"/>
    </location>
</feature>
<dbReference type="InterPro" id="IPR036873">
    <property type="entry name" value="Rhodanese-like_dom_sf"/>
</dbReference>
<dbReference type="Pfam" id="PF00581">
    <property type="entry name" value="Rhodanese"/>
    <property type="match status" value="2"/>
</dbReference>
<dbReference type="CDD" id="cd01449">
    <property type="entry name" value="TST_Repeat_2"/>
    <property type="match status" value="1"/>
</dbReference>
<evidence type="ECO:0000313" key="6">
    <source>
        <dbReference type="Proteomes" id="UP000343317"/>
    </source>
</evidence>
<evidence type="ECO:0000256" key="3">
    <source>
        <dbReference type="RuleBase" id="RU000507"/>
    </source>
</evidence>
<dbReference type="CDD" id="cd01448">
    <property type="entry name" value="TST_Repeat_1"/>
    <property type="match status" value="1"/>
</dbReference>
<evidence type="ECO:0000256" key="1">
    <source>
        <dbReference type="ARBA" id="ARBA00022679"/>
    </source>
</evidence>
<dbReference type="InterPro" id="IPR001763">
    <property type="entry name" value="Rhodanese-like_dom"/>
</dbReference>
<organism evidence="5 6">
    <name type="scientific">Pandoraea horticolens</name>
    <dbReference type="NCBI Taxonomy" id="2508298"/>
    <lineage>
        <taxon>Bacteria</taxon>
        <taxon>Pseudomonadati</taxon>
        <taxon>Pseudomonadota</taxon>
        <taxon>Betaproteobacteria</taxon>
        <taxon>Burkholderiales</taxon>
        <taxon>Burkholderiaceae</taxon>
        <taxon>Pandoraea</taxon>
    </lineage>
</organism>